<dbReference type="InterPro" id="IPR010982">
    <property type="entry name" value="Lambda_DNA-bd_dom_sf"/>
</dbReference>
<dbReference type="PROSITE" id="PS50943">
    <property type="entry name" value="HTH_CROC1"/>
    <property type="match status" value="1"/>
</dbReference>
<protein>
    <submittedName>
        <fullName evidence="3">Cupin domain-containing protein</fullName>
    </submittedName>
</protein>
<dbReference type="SMART" id="SM00530">
    <property type="entry name" value="HTH_XRE"/>
    <property type="match status" value="1"/>
</dbReference>
<name>A0A5B2TEL5_9PROT</name>
<keyword evidence="1" id="KW-0238">DNA-binding</keyword>
<dbReference type="SUPFAM" id="SSF51182">
    <property type="entry name" value="RmlC-like cupins"/>
    <property type="match status" value="1"/>
</dbReference>
<dbReference type="EMBL" id="VUKA01000007">
    <property type="protein sequence ID" value="KAA2212599.1"/>
    <property type="molecule type" value="Genomic_DNA"/>
</dbReference>
<proteinExistence type="predicted"/>
<dbReference type="InterPro" id="IPR011051">
    <property type="entry name" value="RmlC_Cupin_sf"/>
</dbReference>
<reference evidence="3 4" key="1">
    <citation type="journal article" date="2015" name="Int. J. Syst. Evol. Microbiol.">
        <title>Roseomonas oryzae sp. nov., isolated from paddy rhizosphere soil.</title>
        <authorList>
            <person name="Ramaprasad E.V."/>
            <person name="Sasikala Ch."/>
            <person name="Ramana Ch.V."/>
        </authorList>
    </citation>
    <scope>NUCLEOTIDE SEQUENCE [LARGE SCALE GENOMIC DNA]</scope>
    <source>
        <strain evidence="3 4">KCTC 42542</strain>
    </source>
</reference>
<dbReference type="CDD" id="cd02209">
    <property type="entry name" value="cupin_XRE_C"/>
    <property type="match status" value="1"/>
</dbReference>
<dbReference type="GO" id="GO:0003700">
    <property type="term" value="F:DNA-binding transcription factor activity"/>
    <property type="evidence" value="ECO:0007669"/>
    <property type="project" value="TreeGrafter"/>
</dbReference>
<dbReference type="Pfam" id="PF01381">
    <property type="entry name" value="HTH_3"/>
    <property type="match status" value="1"/>
</dbReference>
<gene>
    <name evidence="3" type="ORF">F0Q34_14870</name>
</gene>
<evidence type="ECO:0000259" key="2">
    <source>
        <dbReference type="PROSITE" id="PS50943"/>
    </source>
</evidence>
<dbReference type="InterPro" id="IPR013096">
    <property type="entry name" value="Cupin_2"/>
</dbReference>
<organism evidence="3 4">
    <name type="scientific">Teichococcus oryzae</name>
    <dbReference type="NCBI Taxonomy" id="1608942"/>
    <lineage>
        <taxon>Bacteria</taxon>
        <taxon>Pseudomonadati</taxon>
        <taxon>Pseudomonadota</taxon>
        <taxon>Alphaproteobacteria</taxon>
        <taxon>Acetobacterales</taxon>
        <taxon>Roseomonadaceae</taxon>
        <taxon>Roseomonas</taxon>
    </lineage>
</organism>
<dbReference type="Gene3D" id="1.10.260.40">
    <property type="entry name" value="lambda repressor-like DNA-binding domains"/>
    <property type="match status" value="1"/>
</dbReference>
<dbReference type="GO" id="GO:0003677">
    <property type="term" value="F:DNA binding"/>
    <property type="evidence" value="ECO:0007669"/>
    <property type="project" value="UniProtKB-KW"/>
</dbReference>
<dbReference type="SUPFAM" id="SSF47413">
    <property type="entry name" value="lambda repressor-like DNA-binding domains"/>
    <property type="match status" value="1"/>
</dbReference>
<dbReference type="PANTHER" id="PTHR46797:SF2">
    <property type="entry name" value="TRANSCRIPTIONAL REGULATOR"/>
    <property type="match status" value="1"/>
</dbReference>
<evidence type="ECO:0000313" key="4">
    <source>
        <dbReference type="Proteomes" id="UP000322110"/>
    </source>
</evidence>
<accession>A0A5B2TEL5</accession>
<comment type="caution">
    <text evidence="3">The sequence shown here is derived from an EMBL/GenBank/DDBJ whole genome shotgun (WGS) entry which is preliminary data.</text>
</comment>
<dbReference type="OrthoDB" id="9805356at2"/>
<dbReference type="GO" id="GO:0005829">
    <property type="term" value="C:cytosol"/>
    <property type="evidence" value="ECO:0007669"/>
    <property type="project" value="TreeGrafter"/>
</dbReference>
<dbReference type="Proteomes" id="UP000322110">
    <property type="component" value="Unassembled WGS sequence"/>
</dbReference>
<evidence type="ECO:0000313" key="3">
    <source>
        <dbReference type="EMBL" id="KAA2212599.1"/>
    </source>
</evidence>
<keyword evidence="4" id="KW-1185">Reference proteome</keyword>
<dbReference type="PANTHER" id="PTHR46797">
    <property type="entry name" value="HTH-TYPE TRANSCRIPTIONAL REGULATOR"/>
    <property type="match status" value="1"/>
</dbReference>
<dbReference type="InterPro" id="IPR050807">
    <property type="entry name" value="TransReg_Diox_bact_type"/>
</dbReference>
<dbReference type="InterPro" id="IPR001387">
    <property type="entry name" value="Cro/C1-type_HTH"/>
</dbReference>
<dbReference type="InterPro" id="IPR014710">
    <property type="entry name" value="RmlC-like_jellyroll"/>
</dbReference>
<dbReference type="Pfam" id="PF07883">
    <property type="entry name" value="Cupin_2"/>
    <property type="match status" value="1"/>
</dbReference>
<dbReference type="Gene3D" id="2.60.120.10">
    <property type="entry name" value="Jelly Rolls"/>
    <property type="match status" value="1"/>
</dbReference>
<feature type="domain" description="HTH cro/C1-type" evidence="2">
    <location>
        <begin position="66"/>
        <end position="120"/>
    </location>
</feature>
<dbReference type="CDD" id="cd00093">
    <property type="entry name" value="HTH_XRE"/>
    <property type="match status" value="1"/>
</dbReference>
<evidence type="ECO:0000256" key="1">
    <source>
        <dbReference type="ARBA" id="ARBA00023125"/>
    </source>
</evidence>
<dbReference type="AlphaFoldDB" id="A0A5B2TEL5"/>
<sequence length="243" mass="26364">MFLSIILLRLGEAGTAARFIPGAPKASRGRKHLKAKTGGTILATPTASEPLRADDSASDQRLGECVRLLRQRMRLSIQELGRRTGLSIGMISQLERGLSTPSIRTLRLLSLALQVPVSFFFEERPPGDGAGSPYVVRRPQRRLLRLTSSGVLKESLAPDAPGTMEMYELTLSPGGSSGADFVKHQGEKAGYVLAGTLRLWLDHEAHLLEEGDTFRFPSAVPHMFDNPGGAPTRIVWITVPMAA</sequence>